<dbReference type="RefSeq" id="WP_091371353.1">
    <property type="nucleotide sequence ID" value="NZ_FNDV01000001.1"/>
</dbReference>
<feature type="domain" description="AB hydrolase-1" evidence="1">
    <location>
        <begin position="12"/>
        <end position="237"/>
    </location>
</feature>
<proteinExistence type="predicted"/>
<dbReference type="AlphaFoldDB" id="A0A1H0HNQ3"/>
<sequence length="247" mass="26069">MHLTDTGSGTPVVLLHAFPLDSRMWDPVREELSAVVRLITPDLRGFGRTPAGDAEPSVETLGQDVVALLDELGLDRAVVGGCSMGGYCAMAALRAAPQRVSGLLLIDTKATADTEEAAANRLKVADRAEAEGTAPWLADTMLPMLLADQAYAGTVRELMEAQSPAAVAWAQRAMASRMDSRDTLRSGGVDTLVVHGSLDKLMPVPVAQELAELTGGELRLLPDTGHLPPIESPAAFLGAVTPWLAKR</sequence>
<dbReference type="InterPro" id="IPR050471">
    <property type="entry name" value="AB_hydrolase"/>
</dbReference>
<dbReference type="PANTHER" id="PTHR43433:SF4">
    <property type="entry name" value="NON-HEME CHLOROPEROXIDASE-RELATED"/>
    <property type="match status" value="1"/>
</dbReference>
<name>A0A1H0HNQ3_9PSEU</name>
<dbReference type="Proteomes" id="UP000199651">
    <property type="component" value="Unassembled WGS sequence"/>
</dbReference>
<dbReference type="EMBL" id="FNJB01000002">
    <property type="protein sequence ID" value="SDO20812.1"/>
    <property type="molecule type" value="Genomic_DNA"/>
</dbReference>
<accession>A0A1H0HNQ3</accession>
<evidence type="ECO:0000259" key="1">
    <source>
        <dbReference type="Pfam" id="PF12697"/>
    </source>
</evidence>
<dbReference type="OrthoDB" id="9785847at2"/>
<dbReference type="PANTHER" id="PTHR43433">
    <property type="entry name" value="HYDROLASE, ALPHA/BETA FOLD FAMILY PROTEIN"/>
    <property type="match status" value="1"/>
</dbReference>
<dbReference type="STRING" id="504798.SAMN05421871_101111"/>
<evidence type="ECO:0000313" key="3">
    <source>
        <dbReference type="Proteomes" id="UP000199651"/>
    </source>
</evidence>
<dbReference type="PRINTS" id="PR00111">
    <property type="entry name" value="ABHYDROLASE"/>
</dbReference>
<organism evidence="2 3">
    <name type="scientific">Actinokineospora alba</name>
    <dbReference type="NCBI Taxonomy" id="504798"/>
    <lineage>
        <taxon>Bacteria</taxon>
        <taxon>Bacillati</taxon>
        <taxon>Actinomycetota</taxon>
        <taxon>Actinomycetes</taxon>
        <taxon>Pseudonocardiales</taxon>
        <taxon>Pseudonocardiaceae</taxon>
        <taxon>Actinokineospora</taxon>
    </lineage>
</organism>
<dbReference type="Pfam" id="PF12697">
    <property type="entry name" value="Abhydrolase_6"/>
    <property type="match status" value="1"/>
</dbReference>
<gene>
    <name evidence="2" type="ORF">SAMN05192558_102192</name>
</gene>
<keyword evidence="3" id="KW-1185">Reference proteome</keyword>
<reference evidence="3" key="1">
    <citation type="submission" date="2016-10" db="EMBL/GenBank/DDBJ databases">
        <authorList>
            <person name="Varghese N."/>
            <person name="Submissions S."/>
        </authorList>
    </citation>
    <scope>NUCLEOTIDE SEQUENCE [LARGE SCALE GENOMIC DNA]</scope>
    <source>
        <strain evidence="3">IBRC-M 10655</strain>
    </source>
</reference>
<dbReference type="InterPro" id="IPR000073">
    <property type="entry name" value="AB_hydrolase_1"/>
</dbReference>
<evidence type="ECO:0000313" key="2">
    <source>
        <dbReference type="EMBL" id="SDO20812.1"/>
    </source>
</evidence>
<dbReference type="SUPFAM" id="SSF53474">
    <property type="entry name" value="alpha/beta-Hydrolases"/>
    <property type="match status" value="1"/>
</dbReference>
<protein>
    <submittedName>
        <fullName evidence="2">Pimeloyl-ACP methyl ester carboxylesterase</fullName>
    </submittedName>
</protein>
<dbReference type="Gene3D" id="3.40.50.1820">
    <property type="entry name" value="alpha/beta hydrolase"/>
    <property type="match status" value="1"/>
</dbReference>
<dbReference type="InterPro" id="IPR029058">
    <property type="entry name" value="AB_hydrolase_fold"/>
</dbReference>
<dbReference type="GO" id="GO:0003824">
    <property type="term" value="F:catalytic activity"/>
    <property type="evidence" value="ECO:0007669"/>
    <property type="project" value="UniProtKB-ARBA"/>
</dbReference>